<name>A0A6C0I0Q5_9ZZZZ</name>
<dbReference type="PROSITE" id="PS50011">
    <property type="entry name" value="PROTEIN_KINASE_DOM"/>
    <property type="match status" value="1"/>
</dbReference>
<organism evidence="3">
    <name type="scientific">viral metagenome</name>
    <dbReference type="NCBI Taxonomy" id="1070528"/>
    <lineage>
        <taxon>unclassified sequences</taxon>
        <taxon>metagenomes</taxon>
        <taxon>organismal metagenomes</taxon>
    </lineage>
</organism>
<dbReference type="AlphaFoldDB" id="A0A6C0I0Q5"/>
<feature type="compositionally biased region" description="Acidic residues" evidence="1">
    <location>
        <begin position="352"/>
        <end position="367"/>
    </location>
</feature>
<dbReference type="SUPFAM" id="SSF56112">
    <property type="entry name" value="Protein kinase-like (PK-like)"/>
    <property type="match status" value="1"/>
</dbReference>
<dbReference type="EMBL" id="MN740069">
    <property type="protein sequence ID" value="QHT86464.1"/>
    <property type="molecule type" value="Genomic_DNA"/>
</dbReference>
<dbReference type="GO" id="GO:0004672">
    <property type="term" value="F:protein kinase activity"/>
    <property type="evidence" value="ECO:0007669"/>
    <property type="project" value="InterPro"/>
</dbReference>
<dbReference type="GO" id="GO:0005524">
    <property type="term" value="F:ATP binding"/>
    <property type="evidence" value="ECO:0007669"/>
    <property type="project" value="InterPro"/>
</dbReference>
<evidence type="ECO:0000313" key="3">
    <source>
        <dbReference type="EMBL" id="QHT86464.1"/>
    </source>
</evidence>
<dbReference type="Pfam" id="PF00069">
    <property type="entry name" value="Pkinase"/>
    <property type="match status" value="1"/>
</dbReference>
<dbReference type="InterPro" id="IPR000719">
    <property type="entry name" value="Prot_kinase_dom"/>
</dbReference>
<dbReference type="SMART" id="SM00220">
    <property type="entry name" value="S_TKc"/>
    <property type="match status" value="1"/>
</dbReference>
<evidence type="ECO:0000259" key="2">
    <source>
        <dbReference type="PROSITE" id="PS50011"/>
    </source>
</evidence>
<feature type="region of interest" description="Disordered" evidence="1">
    <location>
        <begin position="344"/>
        <end position="367"/>
    </location>
</feature>
<sequence>MSSRINIGDINAHMQGIYVCNSEHTTPSTMGFTIKVKSNADDTICNARIFKGMRTYGIRNDPANANANNYATKVRREIKIMINSNIITNGMSPKVISTFPQNLDQIDITTSDICCIIVFEDITSIPPMDTLGDKDTKLKILYNVGSAISALHSAGISYSTFNAFSICLQYNTIRLMNIGQNFTFEVSIGTHQRRVSNTNNSYIAPELIRDLHEMRAHSEQKVDAYAFGMYLFEIIFQEYGIFPASDSNRRAYGTRNPVQFEVLEDHKMRQLAIWDGLPQDLKNLFGGLPNTYPEHSARGFSRIGGFIAGTEQFTDQPVRGLLCQDPTMRLTISESLDNTWFREYTTQPEESAPSEESEESVPSEESM</sequence>
<protein>
    <recommendedName>
        <fullName evidence="2">Protein kinase domain-containing protein</fullName>
    </recommendedName>
</protein>
<feature type="domain" description="Protein kinase" evidence="2">
    <location>
        <begin position="1"/>
        <end position="341"/>
    </location>
</feature>
<dbReference type="Gene3D" id="1.10.510.10">
    <property type="entry name" value="Transferase(Phosphotransferase) domain 1"/>
    <property type="match status" value="1"/>
</dbReference>
<accession>A0A6C0I0Q5</accession>
<proteinExistence type="predicted"/>
<dbReference type="InterPro" id="IPR011009">
    <property type="entry name" value="Kinase-like_dom_sf"/>
</dbReference>
<reference evidence="3" key="1">
    <citation type="journal article" date="2020" name="Nature">
        <title>Giant virus diversity and host interactions through global metagenomics.</title>
        <authorList>
            <person name="Schulz F."/>
            <person name="Roux S."/>
            <person name="Paez-Espino D."/>
            <person name="Jungbluth S."/>
            <person name="Walsh D.A."/>
            <person name="Denef V.J."/>
            <person name="McMahon K.D."/>
            <person name="Konstantinidis K.T."/>
            <person name="Eloe-Fadrosh E.A."/>
            <person name="Kyrpides N.C."/>
            <person name="Woyke T."/>
        </authorList>
    </citation>
    <scope>NUCLEOTIDE SEQUENCE</scope>
    <source>
        <strain evidence="3">GVMAG-M-3300023184-186</strain>
    </source>
</reference>
<evidence type="ECO:0000256" key="1">
    <source>
        <dbReference type="SAM" id="MobiDB-lite"/>
    </source>
</evidence>